<keyword evidence="2" id="KW-1185">Reference proteome</keyword>
<protein>
    <submittedName>
        <fullName evidence="1">Uncharacterized protein</fullName>
    </submittedName>
</protein>
<accession>A0AAE0A5F0</accession>
<gene>
    <name evidence="1" type="ORF">Dsin_018188</name>
</gene>
<organism evidence="1 2">
    <name type="scientific">Dipteronia sinensis</name>
    <dbReference type="NCBI Taxonomy" id="43782"/>
    <lineage>
        <taxon>Eukaryota</taxon>
        <taxon>Viridiplantae</taxon>
        <taxon>Streptophyta</taxon>
        <taxon>Embryophyta</taxon>
        <taxon>Tracheophyta</taxon>
        <taxon>Spermatophyta</taxon>
        <taxon>Magnoliopsida</taxon>
        <taxon>eudicotyledons</taxon>
        <taxon>Gunneridae</taxon>
        <taxon>Pentapetalae</taxon>
        <taxon>rosids</taxon>
        <taxon>malvids</taxon>
        <taxon>Sapindales</taxon>
        <taxon>Sapindaceae</taxon>
        <taxon>Hippocastanoideae</taxon>
        <taxon>Acereae</taxon>
        <taxon>Dipteronia</taxon>
    </lineage>
</organism>
<evidence type="ECO:0000313" key="2">
    <source>
        <dbReference type="Proteomes" id="UP001281410"/>
    </source>
</evidence>
<dbReference type="AlphaFoldDB" id="A0AAE0A5F0"/>
<reference evidence="1" key="1">
    <citation type="journal article" date="2023" name="Plant J.">
        <title>Genome sequences and population genomics provide insights into the demographic history, inbreeding, and mutation load of two 'living fossil' tree species of Dipteronia.</title>
        <authorList>
            <person name="Feng Y."/>
            <person name="Comes H.P."/>
            <person name="Chen J."/>
            <person name="Zhu S."/>
            <person name="Lu R."/>
            <person name="Zhang X."/>
            <person name="Li P."/>
            <person name="Qiu J."/>
            <person name="Olsen K.M."/>
            <person name="Qiu Y."/>
        </authorList>
    </citation>
    <scope>NUCLEOTIDE SEQUENCE</scope>
    <source>
        <strain evidence="1">NBL</strain>
    </source>
</reference>
<proteinExistence type="predicted"/>
<evidence type="ECO:0000313" key="1">
    <source>
        <dbReference type="EMBL" id="KAK3204142.1"/>
    </source>
</evidence>
<comment type="caution">
    <text evidence="1">The sequence shown here is derived from an EMBL/GenBank/DDBJ whole genome shotgun (WGS) entry which is preliminary data.</text>
</comment>
<dbReference type="EMBL" id="JANJYJ010000006">
    <property type="protein sequence ID" value="KAK3204142.1"/>
    <property type="molecule type" value="Genomic_DNA"/>
</dbReference>
<sequence>MLVVREAWTAGGLASSLADIKGKLSVCAVHLKGWSLVKFGSLKRAILSLQKEVEVLLLQAHIRGSMALVQAKEKQLEGLLEREEIYWKQRSRADWLLAGDQNSKFFHAQASARKKKNTIVSLTDDNGSIHTSPEGISITVHQYFSSLFNSTNPSVEDIERATRGIESRLTVQMNDWLDDMFSFTDVKRAVFELRSFKAPDPDGFHAIFFQKF</sequence>
<name>A0AAE0A5F0_9ROSI</name>
<dbReference type="Proteomes" id="UP001281410">
    <property type="component" value="Unassembled WGS sequence"/>
</dbReference>